<dbReference type="SUPFAM" id="SSF100950">
    <property type="entry name" value="NagB/RpiA/CoA transferase-like"/>
    <property type="match status" value="1"/>
</dbReference>
<keyword evidence="3" id="KW-0804">Transcription</keyword>
<feature type="domain" description="HTH deoR-type" evidence="4">
    <location>
        <begin position="3"/>
        <end position="58"/>
    </location>
</feature>
<keyword evidence="6" id="KW-1185">Reference proteome</keyword>
<dbReference type="EMBL" id="CP016364">
    <property type="protein sequence ID" value="APG46228.1"/>
    <property type="molecule type" value="Genomic_DNA"/>
</dbReference>
<dbReference type="InterPro" id="IPR036388">
    <property type="entry name" value="WH-like_DNA-bd_sf"/>
</dbReference>
<dbReference type="KEGG" id="php:PhaeoP97_00792"/>
<dbReference type="PANTHER" id="PTHR30363:SF4">
    <property type="entry name" value="GLYCEROL-3-PHOSPHATE REGULON REPRESSOR"/>
    <property type="match status" value="1"/>
</dbReference>
<dbReference type="AlphaFoldDB" id="A0A1L3I299"/>
<dbReference type="Pfam" id="PF00455">
    <property type="entry name" value="DeoRC"/>
    <property type="match status" value="1"/>
</dbReference>
<reference evidence="6" key="1">
    <citation type="submission" date="2016-07" db="EMBL/GenBank/DDBJ databases">
        <title>Phaeobacter portensis sp. nov., a tropodithietic acid producing bacterium isolated from a German harbor.</title>
        <authorList>
            <person name="Freese H.M."/>
            <person name="Bunk B."/>
            <person name="Breider S."/>
            <person name="Brinkhoff T."/>
        </authorList>
    </citation>
    <scope>NUCLEOTIDE SEQUENCE [LARGE SCALE GENOMIC DNA]</scope>
    <source>
        <strain evidence="6">P97</strain>
    </source>
</reference>
<proteinExistence type="predicted"/>
<dbReference type="PRINTS" id="PR00037">
    <property type="entry name" value="HTHLACR"/>
</dbReference>
<dbReference type="InterPro" id="IPR037171">
    <property type="entry name" value="NagB/RpiA_transferase-like"/>
</dbReference>
<evidence type="ECO:0000259" key="4">
    <source>
        <dbReference type="PROSITE" id="PS51000"/>
    </source>
</evidence>
<gene>
    <name evidence="5" type="ORF">PhaeoP97_00792</name>
</gene>
<dbReference type="SUPFAM" id="SSF46785">
    <property type="entry name" value="Winged helix' DNA-binding domain"/>
    <property type="match status" value="1"/>
</dbReference>
<organism evidence="5 6">
    <name type="scientific">Phaeobacter porticola</name>
    <dbReference type="NCBI Taxonomy" id="1844006"/>
    <lineage>
        <taxon>Bacteria</taxon>
        <taxon>Pseudomonadati</taxon>
        <taxon>Pseudomonadota</taxon>
        <taxon>Alphaproteobacteria</taxon>
        <taxon>Rhodobacterales</taxon>
        <taxon>Roseobacteraceae</taxon>
        <taxon>Phaeobacter</taxon>
    </lineage>
</organism>
<dbReference type="InterPro" id="IPR014036">
    <property type="entry name" value="DeoR-like_C"/>
</dbReference>
<dbReference type="InterPro" id="IPR001034">
    <property type="entry name" value="DeoR_HTH"/>
</dbReference>
<dbReference type="PANTHER" id="PTHR30363">
    <property type="entry name" value="HTH-TYPE TRANSCRIPTIONAL REGULATOR SRLR-RELATED"/>
    <property type="match status" value="1"/>
</dbReference>
<dbReference type="SMART" id="SM00420">
    <property type="entry name" value="HTH_DEOR"/>
    <property type="match status" value="1"/>
</dbReference>
<evidence type="ECO:0000256" key="3">
    <source>
        <dbReference type="ARBA" id="ARBA00023163"/>
    </source>
</evidence>
<protein>
    <submittedName>
        <fullName evidence="5">Putative glycerol-3-phosphate regulon repressor glpR</fullName>
    </submittedName>
</protein>
<evidence type="ECO:0000256" key="2">
    <source>
        <dbReference type="ARBA" id="ARBA00023015"/>
    </source>
</evidence>
<dbReference type="Gene3D" id="3.40.50.1360">
    <property type="match status" value="1"/>
</dbReference>
<dbReference type="SMART" id="SM01134">
    <property type="entry name" value="DeoRC"/>
    <property type="match status" value="1"/>
</dbReference>
<dbReference type="STRING" id="1844006.PhaeoP97_00792"/>
<evidence type="ECO:0000313" key="5">
    <source>
        <dbReference type="EMBL" id="APG46228.1"/>
    </source>
</evidence>
<accession>A0A1L3I299</accession>
<dbReference type="OrthoDB" id="9814815at2"/>
<name>A0A1L3I299_9RHOB</name>
<dbReference type="Proteomes" id="UP000183859">
    <property type="component" value="Chromosome"/>
</dbReference>
<keyword evidence="2" id="KW-0805">Transcription regulation</keyword>
<keyword evidence="1" id="KW-0678">Repressor</keyword>
<dbReference type="GO" id="GO:0003700">
    <property type="term" value="F:DNA-binding transcription factor activity"/>
    <property type="evidence" value="ECO:0007669"/>
    <property type="project" value="InterPro"/>
</dbReference>
<evidence type="ECO:0000256" key="1">
    <source>
        <dbReference type="ARBA" id="ARBA00022491"/>
    </source>
</evidence>
<dbReference type="InterPro" id="IPR050313">
    <property type="entry name" value="Carb_Metab_HTH_regulators"/>
</dbReference>
<sequence>MDASDRQAAILDLLTRQDRVEVEDLAQRFGVSLQTIRTDLRDLAARGALSRVHGGAVRSSSGASRDYAERRKLNARGKRAMAALAADLIPDNCAITLNIGTSTEQVARALSGHRGLTVLSNNINIINMMMEDESKELVLVGGAIRQSDGAIVGEDALEFIARYKVDIAVIGASAMDADGAILDHDAREVSVARAILKNARKRVLVCDGSKFERTAPVRICDISDLDVVVTDRPVPAEFSRAAKAAGTQILWVGENESSENV</sequence>
<dbReference type="PROSITE" id="PS51000">
    <property type="entry name" value="HTH_DEOR_2"/>
    <property type="match status" value="1"/>
</dbReference>
<dbReference type="RefSeq" id="WP_072503966.1">
    <property type="nucleotide sequence ID" value="NZ_CP016364.1"/>
</dbReference>
<dbReference type="Gene3D" id="1.10.10.10">
    <property type="entry name" value="Winged helix-like DNA-binding domain superfamily/Winged helix DNA-binding domain"/>
    <property type="match status" value="1"/>
</dbReference>
<evidence type="ECO:0000313" key="6">
    <source>
        <dbReference type="Proteomes" id="UP000183859"/>
    </source>
</evidence>
<dbReference type="InterPro" id="IPR036390">
    <property type="entry name" value="WH_DNA-bd_sf"/>
</dbReference>
<dbReference type="Pfam" id="PF08220">
    <property type="entry name" value="HTH_DeoR"/>
    <property type="match status" value="1"/>
</dbReference>